<dbReference type="Proteomes" id="UP001164714">
    <property type="component" value="Chromosome"/>
</dbReference>
<evidence type="ECO:0000313" key="2">
    <source>
        <dbReference type="EMBL" id="WAT24472.1"/>
    </source>
</evidence>
<evidence type="ECO:0000313" key="3">
    <source>
        <dbReference type="Proteomes" id="UP001164714"/>
    </source>
</evidence>
<dbReference type="RefSeq" id="WP_016897267.1">
    <property type="nucleotide sequence ID" value="NZ_CANSXX010000003.1"/>
</dbReference>
<feature type="region of interest" description="Disordered" evidence="1">
    <location>
        <begin position="18"/>
        <end position="48"/>
    </location>
</feature>
<feature type="compositionally biased region" description="Basic and acidic residues" evidence="1">
    <location>
        <begin position="26"/>
        <end position="48"/>
    </location>
</feature>
<dbReference type="EMBL" id="CP114063">
    <property type="protein sequence ID" value="WAT24472.1"/>
    <property type="molecule type" value="Genomic_DNA"/>
</dbReference>
<name>A0AA47J1H3_9LACT</name>
<sequence>MGIENRKSTELEDLFASIVNIDGDGDGDKEKDNQEKDTKNDQTTKDHK</sequence>
<organism evidence="2 3">
    <name type="scientific">Aerococcus urinaeequi</name>
    <dbReference type="NCBI Taxonomy" id="51665"/>
    <lineage>
        <taxon>Bacteria</taxon>
        <taxon>Bacillati</taxon>
        <taxon>Bacillota</taxon>
        <taxon>Bacilli</taxon>
        <taxon>Lactobacillales</taxon>
        <taxon>Aerococcaceae</taxon>
        <taxon>Aerococcus</taxon>
    </lineage>
</organism>
<dbReference type="AlphaFoldDB" id="A0AA47J1H3"/>
<proteinExistence type="predicted"/>
<accession>A0AA47J1H3</accession>
<reference evidence="2" key="1">
    <citation type="submission" date="2022-12" db="EMBL/GenBank/DDBJ databases">
        <title>Whole genome sequence analysis of a duck derived balloon bacteium Aerococcus urinaeequi henan2020.</title>
        <authorList>
            <person name="Zhang H."/>
            <person name="Qiao H.X."/>
            <person name="Bian C.Z."/>
            <person name="Shu J.C."/>
        </authorList>
    </citation>
    <scope>NUCLEOTIDE SEQUENCE</scope>
    <source>
        <strain evidence="2">2020-HN-1</strain>
    </source>
</reference>
<gene>
    <name evidence="2" type="ORF">OZ415_09620</name>
</gene>
<evidence type="ECO:0000256" key="1">
    <source>
        <dbReference type="SAM" id="MobiDB-lite"/>
    </source>
</evidence>
<protein>
    <submittedName>
        <fullName evidence="2">Uncharacterized protein</fullName>
    </submittedName>
</protein>